<gene>
    <name evidence="1" type="ORF">NCTC8985_03834</name>
</gene>
<evidence type="ECO:0000313" key="2">
    <source>
        <dbReference type="Proteomes" id="UP000254405"/>
    </source>
</evidence>
<evidence type="ECO:0000313" key="1">
    <source>
        <dbReference type="EMBL" id="STI78505.1"/>
    </source>
</evidence>
<reference evidence="1 2" key="1">
    <citation type="submission" date="2018-06" db="EMBL/GenBank/DDBJ databases">
        <authorList>
            <consortium name="Pathogen Informatics"/>
            <person name="Doyle S."/>
        </authorList>
    </citation>
    <scope>NUCLEOTIDE SEQUENCE [LARGE SCALE GENOMIC DNA]</scope>
    <source>
        <strain evidence="1 2">NCTC8985</strain>
    </source>
</reference>
<accession>A0A376TMM0</accession>
<name>A0A376TMM0_ECOLX</name>
<sequence>MYCGSSLPGVNQLFQLGVCNISAHDNGAGERQTSGYRVLRKLGEDLFHRAVKVNFQPLRLHRLAQFLWNVLAWVVFQFFDPDTFAVDFRFNVTVSGAGDAHADRAGCAVTWQTDNANVVREVFTAKLRAKTEFLGLFQQFLFQLDIAGTPDHVRSLPSAVHRNSERLLT</sequence>
<organism evidence="1 2">
    <name type="scientific">Escherichia coli</name>
    <dbReference type="NCBI Taxonomy" id="562"/>
    <lineage>
        <taxon>Bacteria</taxon>
        <taxon>Pseudomonadati</taxon>
        <taxon>Pseudomonadota</taxon>
        <taxon>Gammaproteobacteria</taxon>
        <taxon>Enterobacterales</taxon>
        <taxon>Enterobacteriaceae</taxon>
        <taxon>Escherichia</taxon>
    </lineage>
</organism>
<proteinExistence type="predicted"/>
<protein>
    <submittedName>
        <fullName evidence="1">Uncharacterized protein</fullName>
    </submittedName>
</protein>
<dbReference type="AntiFam" id="ANF00189">
    <property type="entry name" value="Shadow ORF (opposite fumA)"/>
</dbReference>
<dbReference type="EMBL" id="UGCO01000001">
    <property type="protein sequence ID" value="STI78505.1"/>
    <property type="molecule type" value="Genomic_DNA"/>
</dbReference>
<dbReference type="AlphaFoldDB" id="A0A376TMM0"/>
<dbReference type="Proteomes" id="UP000254405">
    <property type="component" value="Unassembled WGS sequence"/>
</dbReference>